<dbReference type="PROSITE" id="PS51077">
    <property type="entry name" value="HTH_ICLR"/>
    <property type="match status" value="1"/>
</dbReference>
<dbReference type="PANTHER" id="PTHR30136:SF7">
    <property type="entry name" value="HTH-TYPE TRANSCRIPTIONAL REGULATOR KDGR-RELATED"/>
    <property type="match status" value="1"/>
</dbReference>
<dbReference type="RefSeq" id="WP_232238868.1">
    <property type="nucleotide sequence ID" value="NZ_JAUSUY010000006.1"/>
</dbReference>
<dbReference type="InterPro" id="IPR029016">
    <property type="entry name" value="GAF-like_dom_sf"/>
</dbReference>
<dbReference type="Proteomes" id="UP001248709">
    <property type="component" value="Unassembled WGS sequence"/>
</dbReference>
<feature type="domain" description="IclR-ED" evidence="5">
    <location>
        <begin position="52"/>
        <end position="243"/>
    </location>
</feature>
<dbReference type="SMART" id="SM00346">
    <property type="entry name" value="HTH_ICLR"/>
    <property type="match status" value="1"/>
</dbReference>
<dbReference type="SUPFAM" id="SSF55781">
    <property type="entry name" value="GAF domain-like"/>
    <property type="match status" value="1"/>
</dbReference>
<evidence type="ECO:0000313" key="6">
    <source>
        <dbReference type="EMBL" id="MDT3426215.1"/>
    </source>
</evidence>
<sequence>MKKGLDIIKLLIQQPSLTVQEIMDALECNKSTTYRLVSTLEKNGFIARNEHHRYQISDSFTLSLMERNQPLPSDLNWVAVPAMSHLSRLTSESVYVGILRGTEVMTTQVVSGQYTTRSHSEIGSKSNINHDAIGKCVLAFQKEDVQRRIIEAMSFVERTEHTIIDRQRFEEELRRIKEAGYALDNEEGELGVRCIAAPIVKNDKVFAAVALSGPSVRLSKEQDETHIRLVKQCADEISRTLVNTDLLFNISD</sequence>
<dbReference type="SUPFAM" id="SSF46785">
    <property type="entry name" value="Winged helix' DNA-binding domain"/>
    <property type="match status" value="1"/>
</dbReference>
<accession>A0ABU3H652</accession>
<keyword evidence="7" id="KW-1185">Reference proteome</keyword>
<evidence type="ECO:0000256" key="3">
    <source>
        <dbReference type="ARBA" id="ARBA00023163"/>
    </source>
</evidence>
<name>A0ABU3H652_9BACL</name>
<gene>
    <name evidence="6" type="ORF">J2Z22_001741</name>
</gene>
<evidence type="ECO:0000259" key="5">
    <source>
        <dbReference type="PROSITE" id="PS51078"/>
    </source>
</evidence>
<keyword evidence="1" id="KW-0805">Transcription regulation</keyword>
<comment type="caution">
    <text evidence="6">The sequence shown here is derived from an EMBL/GenBank/DDBJ whole genome shotgun (WGS) entry which is preliminary data.</text>
</comment>
<feature type="domain" description="HTH iclR-type" evidence="4">
    <location>
        <begin position="1"/>
        <end position="58"/>
    </location>
</feature>
<protein>
    <submittedName>
        <fullName evidence="6">IclR family KDG regulon transcriptional repressor</fullName>
    </submittedName>
</protein>
<organism evidence="6 7">
    <name type="scientific">Paenibacillus forsythiae</name>
    <dbReference type="NCBI Taxonomy" id="365616"/>
    <lineage>
        <taxon>Bacteria</taxon>
        <taxon>Bacillati</taxon>
        <taxon>Bacillota</taxon>
        <taxon>Bacilli</taxon>
        <taxon>Bacillales</taxon>
        <taxon>Paenibacillaceae</taxon>
        <taxon>Paenibacillus</taxon>
    </lineage>
</organism>
<dbReference type="PANTHER" id="PTHR30136">
    <property type="entry name" value="HELIX-TURN-HELIX TRANSCRIPTIONAL REGULATOR, ICLR FAMILY"/>
    <property type="match status" value="1"/>
</dbReference>
<dbReference type="InterPro" id="IPR005471">
    <property type="entry name" value="Tscrpt_reg_IclR_N"/>
</dbReference>
<dbReference type="PROSITE" id="PS51078">
    <property type="entry name" value="ICLR_ED"/>
    <property type="match status" value="1"/>
</dbReference>
<keyword evidence="3" id="KW-0804">Transcription</keyword>
<evidence type="ECO:0000256" key="2">
    <source>
        <dbReference type="ARBA" id="ARBA00023125"/>
    </source>
</evidence>
<proteinExistence type="predicted"/>
<evidence type="ECO:0000259" key="4">
    <source>
        <dbReference type="PROSITE" id="PS51077"/>
    </source>
</evidence>
<dbReference type="EMBL" id="JAUSUY010000006">
    <property type="protein sequence ID" value="MDT3426215.1"/>
    <property type="molecule type" value="Genomic_DNA"/>
</dbReference>
<dbReference type="InterPro" id="IPR050707">
    <property type="entry name" value="HTH_MetabolicPath_Reg"/>
</dbReference>
<keyword evidence="2" id="KW-0238">DNA-binding</keyword>
<dbReference type="Gene3D" id="3.30.450.40">
    <property type="match status" value="1"/>
</dbReference>
<dbReference type="Pfam" id="PF09339">
    <property type="entry name" value="HTH_IclR"/>
    <property type="match status" value="1"/>
</dbReference>
<reference evidence="6 7" key="1">
    <citation type="submission" date="2023-07" db="EMBL/GenBank/DDBJ databases">
        <title>Genomic Encyclopedia of Type Strains, Phase IV (KMG-IV): sequencing the most valuable type-strain genomes for metagenomic binning, comparative biology and taxonomic classification.</title>
        <authorList>
            <person name="Goeker M."/>
        </authorList>
    </citation>
    <scope>NUCLEOTIDE SEQUENCE [LARGE SCALE GENOMIC DNA]</scope>
    <source>
        <strain evidence="6 7">T98</strain>
    </source>
</reference>
<dbReference type="Gene3D" id="1.10.10.10">
    <property type="entry name" value="Winged helix-like DNA-binding domain superfamily/Winged helix DNA-binding domain"/>
    <property type="match status" value="1"/>
</dbReference>
<evidence type="ECO:0000256" key="1">
    <source>
        <dbReference type="ARBA" id="ARBA00023015"/>
    </source>
</evidence>
<dbReference type="InterPro" id="IPR014757">
    <property type="entry name" value="Tscrpt_reg_IclR_C"/>
</dbReference>
<dbReference type="InterPro" id="IPR036388">
    <property type="entry name" value="WH-like_DNA-bd_sf"/>
</dbReference>
<dbReference type="Pfam" id="PF01614">
    <property type="entry name" value="IclR_C"/>
    <property type="match status" value="1"/>
</dbReference>
<dbReference type="InterPro" id="IPR036390">
    <property type="entry name" value="WH_DNA-bd_sf"/>
</dbReference>
<evidence type="ECO:0000313" key="7">
    <source>
        <dbReference type="Proteomes" id="UP001248709"/>
    </source>
</evidence>